<feature type="domain" description="HTH asnC-type" evidence="4">
    <location>
        <begin position="5"/>
        <end position="66"/>
    </location>
</feature>
<dbReference type="GO" id="GO:0003677">
    <property type="term" value="F:DNA binding"/>
    <property type="evidence" value="ECO:0007669"/>
    <property type="project" value="UniProtKB-KW"/>
</dbReference>
<dbReference type="RefSeq" id="WP_256397372.1">
    <property type="nucleotide sequence ID" value="NZ_JANHDJ010000007.1"/>
</dbReference>
<evidence type="ECO:0000259" key="4">
    <source>
        <dbReference type="PROSITE" id="PS50956"/>
    </source>
</evidence>
<keyword evidence="3" id="KW-0804">Transcription</keyword>
<dbReference type="PANTHER" id="PTHR30154">
    <property type="entry name" value="LEUCINE-RESPONSIVE REGULATORY PROTEIN"/>
    <property type="match status" value="1"/>
</dbReference>
<evidence type="ECO:0000256" key="2">
    <source>
        <dbReference type="ARBA" id="ARBA00023125"/>
    </source>
</evidence>
<dbReference type="Gene3D" id="1.10.10.10">
    <property type="entry name" value="Winged helix-like DNA-binding domain superfamily/Winged helix DNA-binding domain"/>
    <property type="match status" value="1"/>
</dbReference>
<dbReference type="Pfam" id="PF13412">
    <property type="entry name" value="HTH_24"/>
    <property type="match status" value="1"/>
</dbReference>
<dbReference type="AlphaFoldDB" id="A0ABD6D3L1"/>
<dbReference type="EMBL" id="JBHUDM010000001">
    <property type="protein sequence ID" value="MFD1640368.1"/>
    <property type="molecule type" value="Genomic_DNA"/>
</dbReference>
<evidence type="ECO:0000313" key="6">
    <source>
        <dbReference type="Proteomes" id="UP001597052"/>
    </source>
</evidence>
<proteinExistence type="predicted"/>
<dbReference type="InterPro" id="IPR036390">
    <property type="entry name" value="WH_DNA-bd_sf"/>
</dbReference>
<evidence type="ECO:0000256" key="1">
    <source>
        <dbReference type="ARBA" id="ARBA00023015"/>
    </source>
</evidence>
<dbReference type="PRINTS" id="PR00033">
    <property type="entry name" value="HTHASNC"/>
</dbReference>
<dbReference type="InterPro" id="IPR011991">
    <property type="entry name" value="ArsR-like_HTH"/>
</dbReference>
<dbReference type="InterPro" id="IPR036388">
    <property type="entry name" value="WH-like_DNA-bd_sf"/>
</dbReference>
<evidence type="ECO:0000313" key="5">
    <source>
        <dbReference type="EMBL" id="MFD1640368.1"/>
    </source>
</evidence>
<organism evidence="5 6">
    <name type="scientific">Halohasta litorea</name>
    <dbReference type="NCBI Taxonomy" id="869891"/>
    <lineage>
        <taxon>Archaea</taxon>
        <taxon>Methanobacteriati</taxon>
        <taxon>Methanobacteriota</taxon>
        <taxon>Stenosarchaea group</taxon>
        <taxon>Halobacteria</taxon>
        <taxon>Halobacteriales</taxon>
        <taxon>Haloferacaceae</taxon>
        <taxon>Halohasta</taxon>
    </lineage>
</organism>
<dbReference type="PANTHER" id="PTHR30154:SF34">
    <property type="entry name" value="TRANSCRIPTIONAL REGULATOR AZLB"/>
    <property type="match status" value="1"/>
</dbReference>
<dbReference type="SUPFAM" id="SSF46785">
    <property type="entry name" value="Winged helix' DNA-binding domain"/>
    <property type="match status" value="1"/>
</dbReference>
<dbReference type="CDD" id="cd00090">
    <property type="entry name" value="HTH_ARSR"/>
    <property type="match status" value="1"/>
</dbReference>
<dbReference type="InterPro" id="IPR019888">
    <property type="entry name" value="Tscrpt_reg_AsnC-like"/>
</dbReference>
<name>A0ABD6D3L1_9EURY</name>
<reference evidence="5 6" key="1">
    <citation type="journal article" date="2019" name="Int. J. Syst. Evol. Microbiol.">
        <title>The Global Catalogue of Microorganisms (GCM) 10K type strain sequencing project: providing services to taxonomists for standard genome sequencing and annotation.</title>
        <authorList>
            <consortium name="The Broad Institute Genomics Platform"/>
            <consortium name="The Broad Institute Genome Sequencing Center for Infectious Disease"/>
            <person name="Wu L."/>
            <person name="Ma J."/>
        </authorList>
    </citation>
    <scope>NUCLEOTIDE SEQUENCE [LARGE SCALE GENOMIC DNA]</scope>
    <source>
        <strain evidence="5 6">CGMCC 1.10593</strain>
    </source>
</reference>
<keyword evidence="2" id="KW-0238">DNA-binding</keyword>
<dbReference type="PROSITE" id="PS00519">
    <property type="entry name" value="HTH_ASNC_1"/>
    <property type="match status" value="1"/>
</dbReference>
<evidence type="ECO:0000256" key="3">
    <source>
        <dbReference type="ARBA" id="ARBA00023163"/>
    </source>
</evidence>
<dbReference type="Proteomes" id="UP001597052">
    <property type="component" value="Unassembled WGS sequence"/>
</dbReference>
<comment type="caution">
    <text evidence="5">The sequence shown here is derived from an EMBL/GenBank/DDBJ whole genome shotgun (WGS) entry which is preliminary data.</text>
</comment>
<dbReference type="InterPro" id="IPR000485">
    <property type="entry name" value="AsnC-type_HTH_dom"/>
</dbReference>
<protein>
    <submittedName>
        <fullName evidence="5">Lrp/AsnC family transcriptional regulator</fullName>
    </submittedName>
</protein>
<keyword evidence="6" id="KW-1185">Reference proteome</keyword>
<dbReference type="InterPro" id="IPR019885">
    <property type="entry name" value="Tscrpt_reg_HTH_AsnC-type_CS"/>
</dbReference>
<keyword evidence="1" id="KW-0805">Transcription regulation</keyword>
<dbReference type="SMART" id="SM00344">
    <property type="entry name" value="HTH_ASNC"/>
    <property type="match status" value="1"/>
</dbReference>
<dbReference type="PROSITE" id="PS50956">
    <property type="entry name" value="HTH_ASNC_2"/>
    <property type="match status" value="1"/>
</dbReference>
<sequence length="160" mass="17979">MGPILDAVDRQILYTLQEDSRTPITAIADELNVSDNTVRNRLSKLEERGVIEGYSIQINYDHAGIPHYYLFVCTAGIQQRERLATKATDIPGVLEVMTVMTGMGNVHIRAAAMGKNEITNIAEQLDSMGLRVEKEHLIWTHRSQPCTVFNRESAETNPRL</sequence>
<gene>
    <name evidence="5" type="ORF">ACFSBW_00575</name>
</gene>
<accession>A0ABD6D3L1</accession>